<dbReference type="GO" id="GO:0010960">
    <property type="term" value="P:magnesium ion homeostasis"/>
    <property type="evidence" value="ECO:0007669"/>
    <property type="project" value="InterPro"/>
</dbReference>
<dbReference type="Proteomes" id="UP000324800">
    <property type="component" value="Unassembled WGS sequence"/>
</dbReference>
<evidence type="ECO:0000313" key="4">
    <source>
        <dbReference type="EMBL" id="KAA6358851.1"/>
    </source>
</evidence>
<feature type="transmembrane region" description="Helical" evidence="2">
    <location>
        <begin position="6"/>
        <end position="24"/>
    </location>
</feature>
<keyword evidence="1 2" id="KW-0472">Membrane</keyword>
<comment type="caution">
    <text evidence="4">The sequence shown here is derived from an EMBL/GenBank/DDBJ whole genome shotgun (WGS) entry which is preliminary data.</text>
</comment>
<dbReference type="OrthoDB" id="5353557at2759"/>
<dbReference type="EMBL" id="SNRW01029265">
    <property type="protein sequence ID" value="KAA6358851.1"/>
    <property type="molecule type" value="Genomic_DNA"/>
</dbReference>
<keyword evidence="1 2" id="KW-0812">Transmembrane</keyword>
<dbReference type="PANTHER" id="PTHR12064:SF94">
    <property type="entry name" value="UNEXTENDED PROTEIN"/>
    <property type="match status" value="1"/>
</dbReference>
<proteinExistence type="predicted"/>
<feature type="domain" description="CNNM transmembrane" evidence="3">
    <location>
        <begin position="1"/>
        <end position="160"/>
    </location>
</feature>
<dbReference type="PROSITE" id="PS51846">
    <property type="entry name" value="CNNM"/>
    <property type="match status" value="1"/>
</dbReference>
<gene>
    <name evidence="4" type="ORF">EZS28_045622</name>
</gene>
<evidence type="ECO:0000256" key="1">
    <source>
        <dbReference type="PROSITE-ProRule" id="PRU01193"/>
    </source>
</evidence>
<protein>
    <submittedName>
        <fullName evidence="4">Putative metal transporter CNNM2</fullName>
    </submittedName>
</protein>
<dbReference type="AlphaFoldDB" id="A0A5J4TN59"/>
<evidence type="ECO:0000313" key="5">
    <source>
        <dbReference type="Proteomes" id="UP000324800"/>
    </source>
</evidence>
<sequence>MISIVFIIFIGALFSGLNLGLLSLDKINLQILNDLGSEKDKRRVKRIMRVRKHGNVLLCTLQFANVMTNVALSLIIGDIANPIVSFFVSTIITVIFGEIIPQAICSRYALQVGSALWLFVYIIMIILSPVAYPLGMLLDCILGQEGGYNVKIWVRWYQQD</sequence>
<dbReference type="PANTHER" id="PTHR12064">
    <property type="entry name" value="METAL TRANSPORTER CNNM"/>
    <property type="match status" value="1"/>
</dbReference>
<evidence type="ECO:0000256" key="2">
    <source>
        <dbReference type="SAM" id="Phobius"/>
    </source>
</evidence>
<feature type="transmembrane region" description="Helical" evidence="2">
    <location>
        <begin position="55"/>
        <end position="76"/>
    </location>
</feature>
<feature type="transmembrane region" description="Helical" evidence="2">
    <location>
        <begin position="82"/>
        <end position="100"/>
    </location>
</feature>
<keyword evidence="1 2" id="KW-1133">Transmembrane helix</keyword>
<dbReference type="GO" id="GO:0016020">
    <property type="term" value="C:membrane"/>
    <property type="evidence" value="ECO:0007669"/>
    <property type="project" value="UniProtKB-UniRule"/>
</dbReference>
<name>A0A5J4TN59_9EUKA</name>
<reference evidence="4 5" key="1">
    <citation type="submission" date="2019-03" db="EMBL/GenBank/DDBJ databases">
        <title>Single cell metagenomics reveals metabolic interactions within the superorganism composed of flagellate Streblomastix strix and complex community of Bacteroidetes bacteria on its surface.</title>
        <authorList>
            <person name="Treitli S.C."/>
            <person name="Kolisko M."/>
            <person name="Husnik F."/>
            <person name="Keeling P."/>
            <person name="Hampl V."/>
        </authorList>
    </citation>
    <scope>NUCLEOTIDE SEQUENCE [LARGE SCALE GENOMIC DNA]</scope>
    <source>
        <strain evidence="4">ST1C</strain>
    </source>
</reference>
<dbReference type="InterPro" id="IPR045095">
    <property type="entry name" value="ACDP"/>
</dbReference>
<organism evidence="4 5">
    <name type="scientific">Streblomastix strix</name>
    <dbReference type="NCBI Taxonomy" id="222440"/>
    <lineage>
        <taxon>Eukaryota</taxon>
        <taxon>Metamonada</taxon>
        <taxon>Preaxostyla</taxon>
        <taxon>Oxymonadida</taxon>
        <taxon>Streblomastigidae</taxon>
        <taxon>Streblomastix</taxon>
    </lineage>
</organism>
<evidence type="ECO:0000259" key="3">
    <source>
        <dbReference type="PROSITE" id="PS51846"/>
    </source>
</evidence>
<feature type="transmembrane region" description="Helical" evidence="2">
    <location>
        <begin position="112"/>
        <end position="132"/>
    </location>
</feature>
<dbReference type="Pfam" id="PF01595">
    <property type="entry name" value="CNNM"/>
    <property type="match status" value="1"/>
</dbReference>
<accession>A0A5J4TN59</accession>
<dbReference type="InterPro" id="IPR002550">
    <property type="entry name" value="CNNM"/>
</dbReference>